<sequence>MANYIRNNAWNACGDFSNQDLLWYARASAR</sequence>
<organism evidence="1 2">
    <name type="scientific">Burkholderia pseudomallei</name>
    <name type="common">Pseudomonas pseudomallei</name>
    <dbReference type="NCBI Taxonomy" id="28450"/>
    <lineage>
        <taxon>Bacteria</taxon>
        <taxon>Pseudomonadati</taxon>
        <taxon>Pseudomonadota</taxon>
        <taxon>Betaproteobacteria</taxon>
        <taxon>Burkholderiales</taxon>
        <taxon>Burkholderiaceae</taxon>
        <taxon>Burkholderia</taxon>
        <taxon>pseudomallei group</taxon>
    </lineage>
</organism>
<proteinExistence type="predicted"/>
<evidence type="ECO:0000313" key="1">
    <source>
        <dbReference type="EMBL" id="KGX17136.1"/>
    </source>
</evidence>
<protein>
    <submittedName>
        <fullName evidence="1">Uncharacterized protein</fullName>
    </submittedName>
</protein>
<dbReference type="AlphaFoldDB" id="A0AA40JJ06"/>
<reference evidence="1 2" key="1">
    <citation type="submission" date="2014-08" db="EMBL/GenBank/DDBJ databases">
        <authorList>
            <person name="Bunnell A."/>
            <person name="Chain P.S."/>
            <person name="Chertkov O."/>
            <person name="Currie B.J."/>
            <person name="Daligault H.E."/>
            <person name="Davenport K.W."/>
            <person name="Davis C."/>
            <person name="Gleasner C.D."/>
            <person name="Johnson S.L."/>
            <person name="Kaestli M."/>
            <person name="Koren S."/>
            <person name="Kunde Y.A."/>
            <person name="Mayo M."/>
            <person name="McMurry K.K."/>
            <person name="Price E.P."/>
            <person name="Reitenga K.G."/>
            <person name="Robison R."/>
            <person name="Rosovitz M.J."/>
            <person name="Sarovich D.S."/>
            <person name="Teshima H."/>
        </authorList>
    </citation>
    <scope>NUCLEOTIDE SEQUENCE [LARGE SCALE GENOMIC DNA]</scope>
    <source>
        <strain evidence="1 2">MSHR44</strain>
    </source>
</reference>
<gene>
    <name evidence="1" type="ORF">Y036_6076</name>
</gene>
<comment type="caution">
    <text evidence="1">The sequence shown here is derived from an EMBL/GenBank/DDBJ whole genome shotgun (WGS) entry which is preliminary data.</text>
</comment>
<dbReference type="EMBL" id="JQIM01000007">
    <property type="protein sequence ID" value="KGX17136.1"/>
    <property type="molecule type" value="Genomic_DNA"/>
</dbReference>
<accession>A0AA40JJ06</accession>
<evidence type="ECO:0000313" key="2">
    <source>
        <dbReference type="Proteomes" id="UP000030475"/>
    </source>
</evidence>
<name>A0AA40JJ06_BURPE</name>
<dbReference type="Proteomes" id="UP000030475">
    <property type="component" value="Unassembled WGS sequence"/>
</dbReference>